<protein>
    <submittedName>
        <fullName evidence="2">Uncharacterized protein</fullName>
    </submittedName>
</protein>
<dbReference type="AlphaFoldDB" id="A0A1M5LE44"/>
<feature type="transmembrane region" description="Helical" evidence="1">
    <location>
        <begin position="62"/>
        <end position="79"/>
    </location>
</feature>
<dbReference type="RefSeq" id="WP_073323153.1">
    <property type="nucleotide sequence ID" value="NZ_FQWD01000004.1"/>
</dbReference>
<dbReference type="STRING" id="634436.SAMN05216361_2624"/>
<dbReference type="Proteomes" id="UP000184520">
    <property type="component" value="Unassembled WGS sequence"/>
</dbReference>
<keyword evidence="1" id="KW-0472">Membrane</keyword>
<reference evidence="3" key="1">
    <citation type="submission" date="2016-11" db="EMBL/GenBank/DDBJ databases">
        <authorList>
            <person name="Varghese N."/>
            <person name="Submissions S."/>
        </authorList>
    </citation>
    <scope>NUCLEOTIDE SEQUENCE [LARGE SCALE GENOMIC DNA]</scope>
    <source>
        <strain evidence="3">CGMCC 1.8995</strain>
    </source>
</reference>
<dbReference type="InterPro" id="IPR046168">
    <property type="entry name" value="DUF6170"/>
</dbReference>
<organism evidence="2 3">
    <name type="scientific">Marisediminitalea aggregata</name>
    <dbReference type="NCBI Taxonomy" id="634436"/>
    <lineage>
        <taxon>Bacteria</taxon>
        <taxon>Pseudomonadati</taxon>
        <taxon>Pseudomonadota</taxon>
        <taxon>Gammaproteobacteria</taxon>
        <taxon>Alteromonadales</taxon>
        <taxon>Alteromonadaceae</taxon>
        <taxon>Marisediminitalea</taxon>
    </lineage>
</organism>
<accession>A0A1M5LE44</accession>
<evidence type="ECO:0000313" key="3">
    <source>
        <dbReference type="Proteomes" id="UP000184520"/>
    </source>
</evidence>
<dbReference type="Pfam" id="PF19667">
    <property type="entry name" value="DUF6170"/>
    <property type="match status" value="1"/>
</dbReference>
<sequence>MQFYFSTRNIPGLSGLPLAERMRLLERAAKKLTVPEKTVLNILKLLVIVPAFTLLLRVAADWTSLLWALLVFLLYPIIVKPVQYSLSAKYLESLSQKDKQ</sequence>
<keyword evidence="1" id="KW-1133">Transmembrane helix</keyword>
<dbReference type="EMBL" id="FQWD01000004">
    <property type="protein sequence ID" value="SHG63236.1"/>
    <property type="molecule type" value="Genomic_DNA"/>
</dbReference>
<dbReference type="OrthoDB" id="6388882at2"/>
<feature type="transmembrane region" description="Helical" evidence="1">
    <location>
        <begin position="38"/>
        <end position="56"/>
    </location>
</feature>
<keyword evidence="3" id="KW-1185">Reference proteome</keyword>
<evidence type="ECO:0000256" key="1">
    <source>
        <dbReference type="SAM" id="Phobius"/>
    </source>
</evidence>
<name>A0A1M5LE44_9ALTE</name>
<keyword evidence="1" id="KW-0812">Transmembrane</keyword>
<proteinExistence type="predicted"/>
<gene>
    <name evidence="2" type="ORF">SAMN05216361_2624</name>
</gene>
<evidence type="ECO:0000313" key="2">
    <source>
        <dbReference type="EMBL" id="SHG63236.1"/>
    </source>
</evidence>